<name>A0ABW2C985_9PSEU</name>
<evidence type="ECO:0000259" key="3">
    <source>
        <dbReference type="Pfam" id="PF04321"/>
    </source>
</evidence>
<dbReference type="InterPro" id="IPR005913">
    <property type="entry name" value="dTDP_dehydrorham_reduct"/>
</dbReference>
<dbReference type="Pfam" id="PF04321">
    <property type="entry name" value="RmlD_sub_bind"/>
    <property type="match status" value="1"/>
</dbReference>
<dbReference type="SUPFAM" id="SSF51735">
    <property type="entry name" value="NAD(P)-binding Rossmann-fold domains"/>
    <property type="match status" value="1"/>
</dbReference>
<comment type="caution">
    <text evidence="4">The sequence shown here is derived from an EMBL/GenBank/DDBJ whole genome shotgun (WGS) entry which is preliminary data.</text>
</comment>
<dbReference type="EMBL" id="JBHSXX010000001">
    <property type="protein sequence ID" value="MFC6871113.1"/>
    <property type="molecule type" value="Genomic_DNA"/>
</dbReference>
<comment type="similarity">
    <text evidence="1 2">Belongs to the dTDP-4-dehydrorhamnose reductase family.</text>
</comment>
<feature type="domain" description="RmlD-like substrate binding" evidence="3">
    <location>
        <begin position="5"/>
        <end position="295"/>
    </location>
</feature>
<dbReference type="RefSeq" id="WP_345406596.1">
    <property type="nucleotide sequence ID" value="NZ_BAABLA010000122.1"/>
</dbReference>
<dbReference type="PANTHER" id="PTHR10491:SF4">
    <property type="entry name" value="METHIONINE ADENOSYLTRANSFERASE 2 SUBUNIT BETA"/>
    <property type="match status" value="1"/>
</dbReference>
<evidence type="ECO:0000313" key="4">
    <source>
        <dbReference type="EMBL" id="MFC6871113.1"/>
    </source>
</evidence>
<keyword evidence="2" id="KW-0521">NADP</keyword>
<dbReference type="Gene3D" id="3.40.50.720">
    <property type="entry name" value="NAD(P)-binding Rossmann-like Domain"/>
    <property type="match status" value="1"/>
</dbReference>
<organism evidence="4 5">
    <name type="scientific">Haloechinothrix salitolerans</name>
    <dbReference type="NCBI Taxonomy" id="926830"/>
    <lineage>
        <taxon>Bacteria</taxon>
        <taxon>Bacillati</taxon>
        <taxon>Actinomycetota</taxon>
        <taxon>Actinomycetes</taxon>
        <taxon>Pseudonocardiales</taxon>
        <taxon>Pseudonocardiaceae</taxon>
        <taxon>Haloechinothrix</taxon>
    </lineage>
</organism>
<dbReference type="PANTHER" id="PTHR10491">
    <property type="entry name" value="DTDP-4-DEHYDRORHAMNOSE REDUCTASE"/>
    <property type="match status" value="1"/>
</dbReference>
<evidence type="ECO:0000256" key="1">
    <source>
        <dbReference type="ARBA" id="ARBA00010944"/>
    </source>
</evidence>
<dbReference type="Proteomes" id="UP001596337">
    <property type="component" value="Unassembled WGS sequence"/>
</dbReference>
<dbReference type="GO" id="GO:0008831">
    <property type="term" value="F:dTDP-4-dehydrorhamnose reductase activity"/>
    <property type="evidence" value="ECO:0007669"/>
    <property type="project" value="UniProtKB-EC"/>
</dbReference>
<comment type="pathway">
    <text evidence="2">Carbohydrate biosynthesis; dTDP-L-rhamnose biosynthesis.</text>
</comment>
<dbReference type="NCBIfam" id="TIGR01214">
    <property type="entry name" value="rmlD"/>
    <property type="match status" value="1"/>
</dbReference>
<proteinExistence type="inferred from homology"/>
<evidence type="ECO:0000313" key="5">
    <source>
        <dbReference type="Proteomes" id="UP001596337"/>
    </source>
</evidence>
<dbReference type="EC" id="1.1.1.133" evidence="2"/>
<keyword evidence="2 4" id="KW-0560">Oxidoreductase</keyword>
<dbReference type="CDD" id="cd05254">
    <property type="entry name" value="dTDP_HR_like_SDR_e"/>
    <property type="match status" value="1"/>
</dbReference>
<dbReference type="InterPro" id="IPR029903">
    <property type="entry name" value="RmlD-like-bd"/>
</dbReference>
<comment type="function">
    <text evidence="2">Catalyzes the reduction of dTDP-6-deoxy-L-lyxo-4-hexulose to yield dTDP-L-rhamnose.</text>
</comment>
<reference evidence="5" key="1">
    <citation type="journal article" date="2019" name="Int. J. Syst. Evol. Microbiol.">
        <title>The Global Catalogue of Microorganisms (GCM) 10K type strain sequencing project: providing services to taxonomists for standard genome sequencing and annotation.</title>
        <authorList>
            <consortium name="The Broad Institute Genomics Platform"/>
            <consortium name="The Broad Institute Genome Sequencing Center for Infectious Disease"/>
            <person name="Wu L."/>
            <person name="Ma J."/>
        </authorList>
    </citation>
    <scope>NUCLEOTIDE SEQUENCE [LARGE SCALE GENOMIC DNA]</scope>
    <source>
        <strain evidence="5">KCTC 32255</strain>
    </source>
</reference>
<gene>
    <name evidence="4" type="primary">rfbD</name>
    <name evidence="4" type="ORF">ACFQGD_28725</name>
</gene>
<sequence>MALALLIPGGSGQLGGDIARRASEAGAVVRAPGSADLDITQASQVIAAVRELAALAKDEGHQPLVINAAAYTDVDGAESDEQRAFAVNGDGPRGIAAACATTKVPLVHISTDYVFSGETERPYEPNDALSPRSAYGRTKAAGEAAVLASGARAWVVRTAWVYGADGNNFVNTMTRLERERDTLSVVNDQHGSPTWTFDLAGGLLELVSAIVDGRPPEQRTLHCTGGGETTWYGFARAIFEELGADPERVRPCTTTEFPRPAARPAYGVLSNASWRTAGLTPLRDWRDALTAFMAAKRAGV</sequence>
<dbReference type="Gene3D" id="3.90.25.10">
    <property type="entry name" value="UDP-galactose 4-epimerase, domain 1"/>
    <property type="match status" value="1"/>
</dbReference>
<dbReference type="InterPro" id="IPR036291">
    <property type="entry name" value="NAD(P)-bd_dom_sf"/>
</dbReference>
<keyword evidence="5" id="KW-1185">Reference proteome</keyword>
<accession>A0ABW2C985</accession>
<protein>
    <recommendedName>
        <fullName evidence="2">dTDP-4-dehydrorhamnose reductase</fullName>
        <ecNumber evidence="2">1.1.1.133</ecNumber>
    </recommendedName>
</protein>
<evidence type="ECO:0000256" key="2">
    <source>
        <dbReference type="RuleBase" id="RU364082"/>
    </source>
</evidence>